<dbReference type="Pfam" id="PF00221">
    <property type="entry name" value="Lyase_aromatic"/>
    <property type="match status" value="2"/>
</dbReference>
<dbReference type="AlphaFoldDB" id="A0A4R1HUT3"/>
<gene>
    <name evidence="2" type="ORF">EV378_0969</name>
</gene>
<dbReference type="InterPro" id="IPR001106">
    <property type="entry name" value="Aromatic_Lyase"/>
</dbReference>
<dbReference type="InterPro" id="IPR024083">
    <property type="entry name" value="Fumarase/histidase_N"/>
</dbReference>
<dbReference type="Gene3D" id="1.20.200.10">
    <property type="entry name" value="Fumarase/aspartase (Central domain)"/>
    <property type="match status" value="1"/>
</dbReference>
<evidence type="ECO:0000313" key="2">
    <source>
        <dbReference type="EMBL" id="TCK25171.1"/>
    </source>
</evidence>
<accession>A0A4R1HUT3</accession>
<dbReference type="EMBL" id="SMFZ01000001">
    <property type="protein sequence ID" value="TCK25171.1"/>
    <property type="molecule type" value="Genomic_DNA"/>
</dbReference>
<evidence type="ECO:0000313" key="3">
    <source>
        <dbReference type="Proteomes" id="UP000295560"/>
    </source>
</evidence>
<dbReference type="Gene3D" id="1.10.275.10">
    <property type="entry name" value="Fumarase/aspartase (N-terminal domain)"/>
    <property type="match status" value="1"/>
</dbReference>
<dbReference type="OrthoDB" id="5110661at2"/>
<dbReference type="RefSeq" id="WP_132421496.1">
    <property type="nucleotide sequence ID" value="NZ_SMFZ01000001.1"/>
</dbReference>
<proteinExistence type="predicted"/>
<protein>
    <submittedName>
        <fullName evidence="2">Histidine ammonia-lyase</fullName>
    </submittedName>
</protein>
<evidence type="ECO:0000256" key="1">
    <source>
        <dbReference type="ARBA" id="ARBA00023239"/>
    </source>
</evidence>
<sequence length="455" mass="47955">MTVLLSSPDDLTLDAVRRIARGGEDAELAPAALDAIGRRRDEFLAFVDANLDRYLYGITTRHDTAAKQLLDEPGRREYGAVMPPTPPTVGPPLPDRVLRTVLVARLADVLHGTAPVRPGTAGRLVDLLRRPDLPTVPAAGHGEPGDIIALGALLRPEFEHTLEIGEGMFLVNGSSVAAAVLADAVLDAGDRLDRAERVLALSAVAGSSPDMHYDEALGRIWRDPHQAEVLARFRELLSGAARPQLPYQAPVSFRSAPRVLGSVRRALAHAEQAAAIGLSAASNNPVFTGTDILSNGGYHNPLASPALDALTHGWADLTHLVTAQINRLVEVPDGVRAHESEPRVSGFGMPANGWADQARAAAQPSLVGVGRSGPTDTSTPDVLAWRQCGDAGYALDANLSLLAVLASHTLAYRKDVVPPGLADLHASVLGHYGLDTTPLGAMDAMADVFAVLTGR</sequence>
<dbReference type="InterPro" id="IPR008948">
    <property type="entry name" value="L-Aspartase-like"/>
</dbReference>
<dbReference type="Proteomes" id="UP000295560">
    <property type="component" value="Unassembled WGS sequence"/>
</dbReference>
<keyword evidence="3" id="KW-1185">Reference proteome</keyword>
<keyword evidence="1 2" id="KW-0456">Lyase</keyword>
<dbReference type="SUPFAM" id="SSF48557">
    <property type="entry name" value="L-aspartase-like"/>
    <property type="match status" value="1"/>
</dbReference>
<comment type="caution">
    <text evidence="2">The sequence shown here is derived from an EMBL/GenBank/DDBJ whole genome shotgun (WGS) entry which is preliminary data.</text>
</comment>
<name>A0A4R1HUT3_PSEEN</name>
<dbReference type="GO" id="GO:0016841">
    <property type="term" value="F:ammonia-lyase activity"/>
    <property type="evidence" value="ECO:0007669"/>
    <property type="project" value="UniProtKB-ARBA"/>
</dbReference>
<reference evidence="2 3" key="1">
    <citation type="submission" date="2019-03" db="EMBL/GenBank/DDBJ databases">
        <title>Sequencing the genomes of 1000 actinobacteria strains.</title>
        <authorList>
            <person name="Klenk H.-P."/>
        </authorList>
    </citation>
    <scope>NUCLEOTIDE SEQUENCE [LARGE SCALE GENOMIC DNA]</scope>
    <source>
        <strain evidence="2 3">DSM 44969</strain>
    </source>
</reference>
<organism evidence="2 3">
    <name type="scientific">Pseudonocardia endophytica</name>
    <dbReference type="NCBI Taxonomy" id="401976"/>
    <lineage>
        <taxon>Bacteria</taxon>
        <taxon>Bacillati</taxon>
        <taxon>Actinomycetota</taxon>
        <taxon>Actinomycetes</taxon>
        <taxon>Pseudonocardiales</taxon>
        <taxon>Pseudonocardiaceae</taxon>
        <taxon>Pseudonocardia</taxon>
    </lineage>
</organism>